<gene>
    <name evidence="2" type="ORF">KHA99_23195</name>
</gene>
<feature type="domain" description="PepSY" evidence="1">
    <location>
        <begin position="29"/>
        <end position="100"/>
    </location>
</feature>
<comment type="caution">
    <text evidence="2">The sequence shown here is derived from an EMBL/GenBank/DDBJ whole genome shotgun (WGS) entry which is preliminary data.</text>
</comment>
<evidence type="ECO:0000313" key="3">
    <source>
        <dbReference type="Proteomes" id="UP000679749"/>
    </source>
</evidence>
<dbReference type="RefSeq" id="WP_213119869.1">
    <property type="nucleotide sequence ID" value="NZ_JAGYPF010000005.1"/>
</dbReference>
<name>A0A942UBV0_9BACI</name>
<sequence length="109" mass="12306">MNWKSFLIGVSVGIVGGYAAKQIISQKTKVSPEKVLEYVKEQFKQNGPINGSWIHMKVEPYEQHQVQYQVYKGGISKNNDGNNEQYEFIADALTGTILDIRKLSENLVS</sequence>
<keyword evidence="3" id="KW-1185">Reference proteome</keyword>
<dbReference type="AlphaFoldDB" id="A0A942UBV0"/>
<evidence type="ECO:0000259" key="1">
    <source>
        <dbReference type="Pfam" id="PF03413"/>
    </source>
</evidence>
<proteinExistence type="predicted"/>
<dbReference type="EMBL" id="JAGYPF010000005">
    <property type="protein sequence ID" value="MBS4215329.1"/>
    <property type="molecule type" value="Genomic_DNA"/>
</dbReference>
<dbReference type="InterPro" id="IPR025711">
    <property type="entry name" value="PepSY"/>
</dbReference>
<reference evidence="2" key="1">
    <citation type="submission" date="2021-05" db="EMBL/GenBank/DDBJ databases">
        <title>Novel Bacillus species.</title>
        <authorList>
            <person name="Liu G."/>
        </authorList>
    </citation>
    <scope>NUCLEOTIDE SEQUENCE</scope>
    <source>
        <strain evidence="2">FJAT-49825</strain>
    </source>
</reference>
<dbReference type="Proteomes" id="UP000679749">
    <property type="component" value="Unassembled WGS sequence"/>
</dbReference>
<accession>A0A942UBV0</accession>
<evidence type="ECO:0000313" key="2">
    <source>
        <dbReference type="EMBL" id="MBS4215329.1"/>
    </source>
</evidence>
<protein>
    <submittedName>
        <fullName evidence="2">PepSY domain-containing protein</fullName>
    </submittedName>
</protein>
<dbReference type="Pfam" id="PF03413">
    <property type="entry name" value="PepSY"/>
    <property type="match status" value="1"/>
</dbReference>
<organism evidence="2 3">
    <name type="scientific">Neobacillus rhizophilus</name>
    <dbReference type="NCBI Taxonomy" id="2833579"/>
    <lineage>
        <taxon>Bacteria</taxon>
        <taxon>Bacillati</taxon>
        <taxon>Bacillota</taxon>
        <taxon>Bacilli</taxon>
        <taxon>Bacillales</taxon>
        <taxon>Bacillaceae</taxon>
        <taxon>Neobacillus</taxon>
    </lineage>
</organism>